<accession>A0A9Q9EH24</accession>
<name>A0A9Q9EH24_9PEZI</name>
<dbReference type="EMBL" id="CP099419">
    <property type="protein sequence ID" value="USW48873.1"/>
    <property type="molecule type" value="Genomic_DNA"/>
</dbReference>
<keyword evidence="4" id="KW-1185">Reference proteome</keyword>
<evidence type="ECO:0000313" key="3">
    <source>
        <dbReference type="EMBL" id="USW48873.1"/>
    </source>
</evidence>
<keyword evidence="2" id="KW-0812">Transmembrane</keyword>
<organism evidence="3 4">
    <name type="scientific">Septoria linicola</name>
    <dbReference type="NCBI Taxonomy" id="215465"/>
    <lineage>
        <taxon>Eukaryota</taxon>
        <taxon>Fungi</taxon>
        <taxon>Dikarya</taxon>
        <taxon>Ascomycota</taxon>
        <taxon>Pezizomycotina</taxon>
        <taxon>Dothideomycetes</taxon>
        <taxon>Dothideomycetidae</taxon>
        <taxon>Mycosphaerellales</taxon>
        <taxon>Mycosphaerellaceae</taxon>
        <taxon>Septoria</taxon>
    </lineage>
</organism>
<evidence type="ECO:0000256" key="2">
    <source>
        <dbReference type="SAM" id="Phobius"/>
    </source>
</evidence>
<dbReference type="OrthoDB" id="3945559at2759"/>
<feature type="transmembrane region" description="Helical" evidence="2">
    <location>
        <begin position="108"/>
        <end position="128"/>
    </location>
</feature>
<keyword evidence="2" id="KW-1133">Transmembrane helix</keyword>
<feature type="region of interest" description="Disordered" evidence="1">
    <location>
        <begin position="1"/>
        <end position="25"/>
    </location>
</feature>
<dbReference type="AlphaFoldDB" id="A0A9Q9EH24"/>
<protein>
    <submittedName>
        <fullName evidence="3">Uncharacterized protein</fullName>
    </submittedName>
</protein>
<feature type="transmembrane region" description="Helical" evidence="2">
    <location>
        <begin position="140"/>
        <end position="160"/>
    </location>
</feature>
<gene>
    <name evidence="3" type="ORF">Slin15195_G021920</name>
</gene>
<dbReference type="Proteomes" id="UP001056384">
    <property type="component" value="Chromosome 2"/>
</dbReference>
<feature type="compositionally biased region" description="Polar residues" evidence="1">
    <location>
        <begin position="1"/>
        <end position="13"/>
    </location>
</feature>
<evidence type="ECO:0000256" key="1">
    <source>
        <dbReference type="SAM" id="MobiDB-lite"/>
    </source>
</evidence>
<keyword evidence="2" id="KW-0472">Membrane</keyword>
<evidence type="ECO:0000313" key="4">
    <source>
        <dbReference type="Proteomes" id="UP001056384"/>
    </source>
</evidence>
<reference evidence="3" key="1">
    <citation type="submission" date="2022-06" db="EMBL/GenBank/DDBJ databases">
        <title>Complete genome sequences of two strains of the flax pathogen Septoria linicola.</title>
        <authorList>
            <person name="Lapalu N."/>
            <person name="Simon A."/>
            <person name="Demenou B."/>
            <person name="Paumier D."/>
            <person name="Guillot M.-P."/>
            <person name="Gout L."/>
            <person name="Valade R."/>
        </authorList>
    </citation>
    <scope>NUCLEOTIDE SEQUENCE</scope>
    <source>
        <strain evidence="3">SE15195</strain>
    </source>
</reference>
<proteinExistence type="predicted"/>
<sequence length="191" mass="21252">MSSQYNVSASRQQPPLLRLPTWQQQASYEPAHNHSPYVDYDHNVPNGHFSRHESRLPREVSRNNSGMQRSSLLVGNNVGHLKFLPIEPPPGYPPLDYRPAMITRTATITLFFLYVGLTAGVSCLAYVPESRIAYAVHADSYYLAVKYGPAVIGAISAFLVKSVTQDLLKMLPYINMADDARSSTAQRTVLS</sequence>